<dbReference type="PANTHER" id="PTHR43798:SF29">
    <property type="entry name" value="AB HYDROLASE-1 DOMAIN-CONTAINING PROTEIN"/>
    <property type="match status" value="1"/>
</dbReference>
<dbReference type="InterPro" id="IPR029058">
    <property type="entry name" value="AB_hydrolase_fold"/>
</dbReference>
<dbReference type="KEGG" id="ggr:HKW67_16215"/>
<dbReference type="Gene3D" id="3.40.50.1820">
    <property type="entry name" value="alpha/beta hydrolase"/>
    <property type="match status" value="1"/>
</dbReference>
<proteinExistence type="predicted"/>
<evidence type="ECO:0000313" key="2">
    <source>
        <dbReference type="EMBL" id="QJR36951.1"/>
    </source>
</evidence>
<name>A0A6M4IXN3_9BACT</name>
<dbReference type="Proteomes" id="UP000500938">
    <property type="component" value="Chromosome"/>
</dbReference>
<evidence type="ECO:0000313" key="3">
    <source>
        <dbReference type="Proteomes" id="UP000500938"/>
    </source>
</evidence>
<dbReference type="Pfam" id="PF00561">
    <property type="entry name" value="Abhydrolase_1"/>
    <property type="match status" value="1"/>
</dbReference>
<dbReference type="PRINTS" id="PR00111">
    <property type="entry name" value="ABHYDROLASE"/>
</dbReference>
<feature type="domain" description="AB hydrolase-1" evidence="1">
    <location>
        <begin position="25"/>
        <end position="254"/>
    </location>
</feature>
<dbReference type="PANTHER" id="PTHR43798">
    <property type="entry name" value="MONOACYLGLYCEROL LIPASE"/>
    <property type="match status" value="1"/>
</dbReference>
<protein>
    <submittedName>
        <fullName evidence="2">Alpha/beta fold hydrolase</fullName>
    </submittedName>
</protein>
<dbReference type="EMBL" id="CP053085">
    <property type="protein sequence ID" value="QJR36951.1"/>
    <property type="molecule type" value="Genomic_DNA"/>
</dbReference>
<dbReference type="InterPro" id="IPR050266">
    <property type="entry name" value="AB_hydrolase_sf"/>
</dbReference>
<dbReference type="GO" id="GO:0016787">
    <property type="term" value="F:hydrolase activity"/>
    <property type="evidence" value="ECO:0007669"/>
    <property type="project" value="UniProtKB-KW"/>
</dbReference>
<accession>A0A6M4IXN3</accession>
<sequence length="276" mass="30743">MNTNGRHLTINGVRLWVEDTGGSGPPVLFSHGLLWSTRMFDAQVATLRPRYRCIAWDHRGQGQSDVPTDRAISIEDCYADAVALIEQLGVAPVHIVGLSMGGFVAMRLAARRPDLVRSCVLLETSADAEPPENVPRYRTLNRVARWFGLRMIANKVMPIMFGRSFLTDPARAAERDAWRERLSRNRRDIWRAVNGVIEREPILPELSRITAPTLIMVGDEDVATVPLKSERMHAAIRGSKLVRIPHAGHSSSVEQPAHVTAAIESWVGRVEQGEHV</sequence>
<gene>
    <name evidence="2" type="ORF">HKW67_16215</name>
</gene>
<keyword evidence="3" id="KW-1185">Reference proteome</keyword>
<dbReference type="AlphaFoldDB" id="A0A6M4IXN3"/>
<dbReference type="InterPro" id="IPR000073">
    <property type="entry name" value="AB_hydrolase_1"/>
</dbReference>
<organism evidence="2 3">
    <name type="scientific">Gemmatimonas groenlandica</name>
    <dbReference type="NCBI Taxonomy" id="2732249"/>
    <lineage>
        <taxon>Bacteria</taxon>
        <taxon>Pseudomonadati</taxon>
        <taxon>Gemmatimonadota</taxon>
        <taxon>Gemmatimonadia</taxon>
        <taxon>Gemmatimonadales</taxon>
        <taxon>Gemmatimonadaceae</taxon>
        <taxon>Gemmatimonas</taxon>
    </lineage>
</organism>
<keyword evidence="2" id="KW-0378">Hydrolase</keyword>
<dbReference type="RefSeq" id="WP_171226384.1">
    <property type="nucleotide sequence ID" value="NZ_CP053085.1"/>
</dbReference>
<dbReference type="SUPFAM" id="SSF53474">
    <property type="entry name" value="alpha/beta-Hydrolases"/>
    <property type="match status" value="1"/>
</dbReference>
<evidence type="ECO:0000259" key="1">
    <source>
        <dbReference type="Pfam" id="PF00561"/>
    </source>
</evidence>
<reference evidence="2 3" key="1">
    <citation type="submission" date="2020-05" db="EMBL/GenBank/DDBJ databases">
        <title>Complete genome sequence of Gemmatimonas greenlandica TET16.</title>
        <authorList>
            <person name="Zeng Y."/>
        </authorList>
    </citation>
    <scope>NUCLEOTIDE SEQUENCE [LARGE SCALE GENOMIC DNA]</scope>
    <source>
        <strain evidence="2 3">TET16</strain>
    </source>
</reference>